<dbReference type="EMBL" id="GFTR01001316">
    <property type="protein sequence ID" value="JAW15110.1"/>
    <property type="molecule type" value="Transcribed_RNA"/>
</dbReference>
<proteinExistence type="predicted"/>
<dbReference type="AlphaFoldDB" id="A0A224Y213"/>
<evidence type="ECO:0000313" key="1">
    <source>
        <dbReference type="EMBL" id="JAW15110.1"/>
    </source>
</evidence>
<organism evidence="1">
    <name type="scientific">Panstrongylus lignarius</name>
    <dbReference type="NCBI Taxonomy" id="156445"/>
    <lineage>
        <taxon>Eukaryota</taxon>
        <taxon>Metazoa</taxon>
        <taxon>Ecdysozoa</taxon>
        <taxon>Arthropoda</taxon>
        <taxon>Hexapoda</taxon>
        <taxon>Insecta</taxon>
        <taxon>Pterygota</taxon>
        <taxon>Neoptera</taxon>
        <taxon>Paraneoptera</taxon>
        <taxon>Hemiptera</taxon>
        <taxon>Heteroptera</taxon>
        <taxon>Panheteroptera</taxon>
        <taxon>Cimicomorpha</taxon>
        <taxon>Reduviidae</taxon>
        <taxon>Triatominae</taxon>
        <taxon>Panstrongylus</taxon>
    </lineage>
</organism>
<accession>A0A224Y213</accession>
<reference evidence="1" key="1">
    <citation type="journal article" date="2018" name="PLoS Negl. Trop. Dis.">
        <title>An insight into the salivary gland and fat body transcriptome of Panstrongylus lignarius (Hemiptera: Heteroptera), the main vector of Chagas disease in Peru.</title>
        <authorList>
            <person name="Nevoa J.C."/>
            <person name="Mendes M.T."/>
            <person name="da Silva M.V."/>
            <person name="Soares S.C."/>
            <person name="Oliveira C.J.F."/>
            <person name="Ribeiro J.M.C."/>
        </authorList>
    </citation>
    <scope>NUCLEOTIDE SEQUENCE</scope>
</reference>
<name>A0A224Y213_9HEMI</name>
<protein>
    <submittedName>
        <fullName evidence="1">Putative secreted protein</fullName>
    </submittedName>
</protein>
<sequence>MRGDLATLHFLRSVPSCRLFCCACLGSLGESQASLFTYMMHASSRASTFAVFACFGTGSPGQSIRVGATAMLHLKSTLAVALAIGSFGPPNC</sequence>